<dbReference type="InterPro" id="IPR011992">
    <property type="entry name" value="EF-hand-dom_pair"/>
</dbReference>
<evidence type="ECO:0000256" key="1">
    <source>
        <dbReference type="ARBA" id="ARBA00010515"/>
    </source>
</evidence>
<dbReference type="InterPro" id="IPR049492">
    <property type="entry name" value="BD-FAE-like_dom"/>
</dbReference>
<reference evidence="4" key="1">
    <citation type="submission" date="2021-03" db="EMBL/GenBank/DDBJ databases">
        <title>Genomic Encyclopedia of Type Strains, Phase IV (KMG-IV): sequencing the most valuable type-strain genomes for metagenomic binning, comparative biology and taxonomic classification.</title>
        <authorList>
            <person name="Goeker M."/>
        </authorList>
    </citation>
    <scope>NUCLEOTIDE SEQUENCE</scope>
    <source>
        <strain evidence="4">DSM 15523</strain>
        <strain evidence="5 7">DSM 16476</strain>
    </source>
</reference>
<dbReference type="PANTHER" id="PTHR48081">
    <property type="entry name" value="AB HYDROLASE SUPERFAMILY PROTEIN C4A8.06C"/>
    <property type="match status" value="1"/>
</dbReference>
<gene>
    <name evidence="4" type="ORF">J2Z56_001998</name>
    <name evidence="5" type="ORF">J2Z57_002122</name>
</gene>
<feature type="domain" description="BD-FAE-like" evidence="3">
    <location>
        <begin position="99"/>
        <end position="315"/>
    </location>
</feature>
<accession>A0A9X0YK55</accession>
<dbReference type="PROSITE" id="PS00018">
    <property type="entry name" value="EF_HAND_1"/>
    <property type="match status" value="1"/>
</dbReference>
<dbReference type="Pfam" id="PF20434">
    <property type="entry name" value="BD-FAE"/>
    <property type="match status" value="1"/>
</dbReference>
<evidence type="ECO:0000313" key="7">
    <source>
        <dbReference type="Proteomes" id="UP001231587"/>
    </source>
</evidence>
<comment type="similarity">
    <text evidence="1">Belongs to the 'GDXG' lipolytic enzyme family.</text>
</comment>
<dbReference type="Proteomes" id="UP001138672">
    <property type="component" value="Unassembled WGS sequence"/>
</dbReference>
<dbReference type="InterPro" id="IPR029058">
    <property type="entry name" value="AB_hydrolase_fold"/>
</dbReference>
<evidence type="ECO:0000259" key="3">
    <source>
        <dbReference type="Pfam" id="PF20434"/>
    </source>
</evidence>
<protein>
    <submittedName>
        <fullName evidence="4">Acetyl esterase/lipase</fullName>
    </submittedName>
</protein>
<dbReference type="Gene3D" id="3.40.50.1820">
    <property type="entry name" value="alpha/beta hydrolase"/>
    <property type="match status" value="1"/>
</dbReference>
<dbReference type="AlphaFoldDB" id="A0A9X0YK55"/>
<proteinExistence type="inferred from homology"/>
<name>A0A9X0YK55_9FLAO</name>
<dbReference type="OrthoDB" id="9803990at2"/>
<keyword evidence="7" id="KW-1185">Reference proteome</keyword>
<sequence>MNRFLIYVLCFSGVIHAQNSNQLEFHKTEFQKLDSNTNGVLEQSEINQIWKQIRTQDIDNSKTLTLEEFSNYEIPYLKTDGKIELNIKYKSTREEDLYLDIYYPDTKITNKTYPIMLYTHGGGWFNGSKENIVKSPVKEPFLELVKQGFAVVSINYRLTRMQSVLMRDCVIDAMDAVRYLSKHADDLNLNANQVYVLGDSAGGQIAQMITLADPNDFKGDEQLYGHPYNVIAGVSWYGPSDFTIQKLFETDDPTKEADRFSSRITKTESNPTKMAEMYKEMSPIFYLSKDSPPLFMMAADDDTTIPVGHATHMKAQANRIGANVDMFIVKQAGHNWRKAGGEIIPPLEDITKRTVEFFQKYKL</sequence>
<dbReference type="SUPFAM" id="SSF53474">
    <property type="entry name" value="alpha/beta-Hydrolases"/>
    <property type="match status" value="1"/>
</dbReference>
<evidence type="ECO:0000313" key="5">
    <source>
        <dbReference type="EMBL" id="MDQ0335671.1"/>
    </source>
</evidence>
<dbReference type="Proteomes" id="UP001231587">
    <property type="component" value="Unassembled WGS sequence"/>
</dbReference>
<dbReference type="PANTHER" id="PTHR48081:SF30">
    <property type="entry name" value="ACETYL-HYDROLASE LIPR-RELATED"/>
    <property type="match status" value="1"/>
</dbReference>
<dbReference type="SUPFAM" id="SSF47473">
    <property type="entry name" value="EF-hand"/>
    <property type="match status" value="1"/>
</dbReference>
<dbReference type="EMBL" id="JAGGJQ010000005">
    <property type="protein sequence ID" value="MBP1840071.1"/>
    <property type="molecule type" value="Genomic_DNA"/>
</dbReference>
<evidence type="ECO:0000256" key="2">
    <source>
        <dbReference type="ARBA" id="ARBA00022801"/>
    </source>
</evidence>
<evidence type="ECO:0000313" key="4">
    <source>
        <dbReference type="EMBL" id="MBP1840071.1"/>
    </source>
</evidence>
<comment type="caution">
    <text evidence="4">The sequence shown here is derived from an EMBL/GenBank/DDBJ whole genome shotgun (WGS) entry which is preliminary data.</text>
</comment>
<evidence type="ECO:0000313" key="6">
    <source>
        <dbReference type="Proteomes" id="UP001138672"/>
    </source>
</evidence>
<dbReference type="RefSeq" id="WP_057784215.1">
    <property type="nucleotide sequence ID" value="NZ_JAGGJQ010000005.1"/>
</dbReference>
<keyword evidence="2" id="KW-0378">Hydrolase</keyword>
<dbReference type="InterPro" id="IPR050300">
    <property type="entry name" value="GDXG_lipolytic_enzyme"/>
</dbReference>
<organism evidence="4 6">
    <name type="scientific">Formosa algae</name>
    <dbReference type="NCBI Taxonomy" id="225843"/>
    <lineage>
        <taxon>Bacteria</taxon>
        <taxon>Pseudomonadati</taxon>
        <taxon>Bacteroidota</taxon>
        <taxon>Flavobacteriia</taxon>
        <taxon>Flavobacteriales</taxon>
        <taxon>Flavobacteriaceae</taxon>
        <taxon>Formosa</taxon>
    </lineage>
</organism>
<dbReference type="EMBL" id="JAUSUU010000006">
    <property type="protein sequence ID" value="MDQ0335671.1"/>
    <property type="molecule type" value="Genomic_DNA"/>
</dbReference>
<dbReference type="InterPro" id="IPR018247">
    <property type="entry name" value="EF_Hand_1_Ca_BS"/>
</dbReference>
<dbReference type="GO" id="GO:0004806">
    <property type="term" value="F:triacylglycerol lipase activity"/>
    <property type="evidence" value="ECO:0007669"/>
    <property type="project" value="TreeGrafter"/>
</dbReference>